<dbReference type="GO" id="GO:0005351">
    <property type="term" value="F:carbohydrate:proton symporter activity"/>
    <property type="evidence" value="ECO:0007669"/>
    <property type="project" value="TreeGrafter"/>
</dbReference>
<dbReference type="Proteomes" id="UP000509510">
    <property type="component" value="Chromosome III"/>
</dbReference>
<feature type="transmembrane region" description="Helical" evidence="8">
    <location>
        <begin position="178"/>
        <end position="200"/>
    </location>
</feature>
<reference evidence="11" key="1">
    <citation type="submission" date="2020-06" db="EMBL/GenBank/DDBJ databases">
        <title>A chromosome-scale genome assembly of Talaromyces rugulosus W13939.</title>
        <authorList>
            <person name="Wang B."/>
            <person name="Guo L."/>
            <person name="Ye K."/>
            <person name="Wang L."/>
        </authorList>
    </citation>
    <scope>NUCLEOTIDE SEQUENCE [LARGE SCALE GENOMIC DNA]</scope>
    <source>
        <strain evidence="11">W13939</strain>
    </source>
</reference>
<dbReference type="InterPro" id="IPR005828">
    <property type="entry name" value="MFS_sugar_transport-like"/>
</dbReference>
<evidence type="ECO:0000256" key="8">
    <source>
        <dbReference type="SAM" id="Phobius"/>
    </source>
</evidence>
<sequence>MSFLVGRRLNWAITAVAGSGFLLFGYDQGVMSGLLTGTAFTKTFPEIDTTSTGNGSSSLQGTVVAIYEIGCFFGAIICMLVGERIGRRMCILIGSAVLSVGAALQATSYGIPQMIVGRIVAGIGNGMNTSTIPVWHSELMKASSRGKGLCIELAINIFGVALSYWVDYGMSFVDNDAQFRFPIAFQVFFAVLTFAGILVLPESPRWLVAHDRHDEAKQILWSIQPNAEEIDIDDPKLNRDISEIVYAIQEEREAASGGSFRTMLKNGEQKFLYRTLLGIGGQFMQQISGINLITYYAPVIFEESVGLSHNLSLLLAGFNGIAYFLSSLVPIWVIDRLGRRKLMLFAAAGQCACMAILAGTVSNGGKSAGIVASVMLFLFNFFFAVGLLAIPWLLPAEYAPLAIRTRAAALATASNWIFTFLVVEITPVSIRNIGWHTYVYFAVFNFCFLPLIYFYYPETRNLSLEDIDKLFTGDKILLHWKPSMDESEGPGPLPATEKKLYGESLQVEFVKHES</sequence>
<name>A0A7H8QWC9_TALRU</name>
<dbReference type="PROSITE" id="PS50850">
    <property type="entry name" value="MFS"/>
    <property type="match status" value="1"/>
</dbReference>
<dbReference type="FunFam" id="1.20.1250.20:FF:000061">
    <property type="entry name" value="MFS sugar transporter"/>
    <property type="match status" value="1"/>
</dbReference>
<feature type="transmembrane region" description="Helical" evidence="8">
    <location>
        <begin position="9"/>
        <end position="26"/>
    </location>
</feature>
<feature type="transmembrane region" description="Helical" evidence="8">
    <location>
        <begin position="148"/>
        <end position="166"/>
    </location>
</feature>
<feature type="transmembrane region" description="Helical" evidence="8">
    <location>
        <begin position="342"/>
        <end position="362"/>
    </location>
</feature>
<dbReference type="OrthoDB" id="6133115at2759"/>
<organism evidence="10 11">
    <name type="scientific">Talaromyces rugulosus</name>
    <name type="common">Penicillium rugulosum</name>
    <dbReference type="NCBI Taxonomy" id="121627"/>
    <lineage>
        <taxon>Eukaryota</taxon>
        <taxon>Fungi</taxon>
        <taxon>Dikarya</taxon>
        <taxon>Ascomycota</taxon>
        <taxon>Pezizomycotina</taxon>
        <taxon>Eurotiomycetes</taxon>
        <taxon>Eurotiomycetidae</taxon>
        <taxon>Eurotiales</taxon>
        <taxon>Trichocomaceae</taxon>
        <taxon>Talaromyces</taxon>
        <taxon>Talaromyces sect. Islandici</taxon>
    </lineage>
</organism>
<feature type="transmembrane region" description="Helical" evidence="8">
    <location>
        <begin position="438"/>
        <end position="456"/>
    </location>
</feature>
<keyword evidence="11" id="KW-1185">Reference proteome</keyword>
<dbReference type="InterPro" id="IPR036259">
    <property type="entry name" value="MFS_trans_sf"/>
</dbReference>
<protein>
    <recommendedName>
        <fullName evidence="9">Major facilitator superfamily (MFS) profile domain-containing protein</fullName>
    </recommendedName>
</protein>
<evidence type="ECO:0000256" key="4">
    <source>
        <dbReference type="ARBA" id="ARBA00022692"/>
    </source>
</evidence>
<dbReference type="PRINTS" id="PR00171">
    <property type="entry name" value="SUGRTRNSPORT"/>
</dbReference>
<feature type="transmembrane region" description="Helical" evidence="8">
    <location>
        <begin position="313"/>
        <end position="335"/>
    </location>
</feature>
<keyword evidence="6 8" id="KW-0472">Membrane</keyword>
<evidence type="ECO:0000256" key="2">
    <source>
        <dbReference type="ARBA" id="ARBA00010992"/>
    </source>
</evidence>
<evidence type="ECO:0000256" key="1">
    <source>
        <dbReference type="ARBA" id="ARBA00004141"/>
    </source>
</evidence>
<evidence type="ECO:0000313" key="11">
    <source>
        <dbReference type="Proteomes" id="UP000509510"/>
    </source>
</evidence>
<proteinExistence type="inferred from homology"/>
<dbReference type="Pfam" id="PF00083">
    <property type="entry name" value="Sugar_tr"/>
    <property type="match status" value="1"/>
</dbReference>
<feature type="transmembrane region" description="Helical" evidence="8">
    <location>
        <begin position="115"/>
        <end position="136"/>
    </location>
</feature>
<dbReference type="RefSeq" id="XP_035344146.1">
    <property type="nucleotide sequence ID" value="XM_035488253.1"/>
</dbReference>
<dbReference type="InterPro" id="IPR020846">
    <property type="entry name" value="MFS_dom"/>
</dbReference>
<dbReference type="Gene3D" id="1.20.1250.20">
    <property type="entry name" value="MFS general substrate transporter like domains"/>
    <property type="match status" value="1"/>
</dbReference>
<feature type="transmembrane region" description="Helical" evidence="8">
    <location>
        <begin position="89"/>
        <end position="109"/>
    </location>
</feature>
<comment type="subcellular location">
    <subcellularLocation>
        <location evidence="1">Membrane</location>
        <topology evidence="1">Multi-pass membrane protein</topology>
    </subcellularLocation>
</comment>
<dbReference type="SUPFAM" id="SSF103473">
    <property type="entry name" value="MFS general substrate transporter"/>
    <property type="match status" value="1"/>
</dbReference>
<evidence type="ECO:0000256" key="3">
    <source>
        <dbReference type="ARBA" id="ARBA00022448"/>
    </source>
</evidence>
<dbReference type="PANTHER" id="PTHR48022:SF28">
    <property type="entry name" value="MAJOR FACILITATOR SUPERFAMILY (MFS) PROFILE DOMAIN-CONTAINING PROTEIN-RELATED"/>
    <property type="match status" value="1"/>
</dbReference>
<evidence type="ECO:0000313" key="10">
    <source>
        <dbReference type="EMBL" id="QKX57968.1"/>
    </source>
</evidence>
<comment type="similarity">
    <text evidence="2 7">Belongs to the major facilitator superfamily. Sugar transporter (TC 2.A.1.1) family.</text>
</comment>
<feature type="domain" description="Major facilitator superfamily (MFS) profile" evidence="9">
    <location>
        <begin position="13"/>
        <end position="460"/>
    </location>
</feature>
<dbReference type="EMBL" id="CP055900">
    <property type="protein sequence ID" value="QKX57968.1"/>
    <property type="molecule type" value="Genomic_DNA"/>
</dbReference>
<evidence type="ECO:0000256" key="6">
    <source>
        <dbReference type="ARBA" id="ARBA00023136"/>
    </source>
</evidence>
<feature type="transmembrane region" description="Helical" evidence="8">
    <location>
        <begin position="64"/>
        <end position="82"/>
    </location>
</feature>
<dbReference type="GO" id="GO:0016020">
    <property type="term" value="C:membrane"/>
    <property type="evidence" value="ECO:0007669"/>
    <property type="project" value="UniProtKB-SubCell"/>
</dbReference>
<dbReference type="NCBIfam" id="TIGR00879">
    <property type="entry name" value="SP"/>
    <property type="match status" value="1"/>
</dbReference>
<keyword evidence="4 8" id="KW-0812">Transmembrane</keyword>
<feature type="transmembrane region" description="Helical" evidence="8">
    <location>
        <begin position="271"/>
        <end position="293"/>
    </location>
</feature>
<evidence type="ECO:0000256" key="7">
    <source>
        <dbReference type="RuleBase" id="RU003346"/>
    </source>
</evidence>
<gene>
    <name evidence="10" type="ORF">TRUGW13939_05088</name>
</gene>
<keyword evidence="5 8" id="KW-1133">Transmembrane helix</keyword>
<evidence type="ECO:0000256" key="5">
    <source>
        <dbReference type="ARBA" id="ARBA00022989"/>
    </source>
</evidence>
<dbReference type="InterPro" id="IPR050360">
    <property type="entry name" value="MFS_Sugar_Transporters"/>
</dbReference>
<keyword evidence="3 7" id="KW-0813">Transport</keyword>
<dbReference type="PANTHER" id="PTHR48022">
    <property type="entry name" value="PLASTIDIC GLUCOSE TRANSPORTER 4"/>
    <property type="match status" value="1"/>
</dbReference>
<evidence type="ECO:0000259" key="9">
    <source>
        <dbReference type="PROSITE" id="PS50850"/>
    </source>
</evidence>
<feature type="transmembrane region" description="Helical" evidence="8">
    <location>
        <begin position="407"/>
        <end position="426"/>
    </location>
</feature>
<dbReference type="AlphaFoldDB" id="A0A7H8QWC9"/>
<dbReference type="GeneID" id="55992586"/>
<accession>A0A7H8QWC9</accession>
<dbReference type="KEGG" id="trg:TRUGW13939_05088"/>
<feature type="transmembrane region" description="Helical" evidence="8">
    <location>
        <begin position="368"/>
        <end position="395"/>
    </location>
</feature>
<dbReference type="InterPro" id="IPR003663">
    <property type="entry name" value="Sugar/inositol_transpt"/>
</dbReference>